<dbReference type="EMBL" id="MNVC01000034">
    <property type="protein sequence ID" value="OIO18754.1"/>
    <property type="molecule type" value="Genomic_DNA"/>
</dbReference>
<evidence type="ECO:0000313" key="3">
    <source>
        <dbReference type="EMBL" id="OIO18754.1"/>
    </source>
</evidence>
<comment type="caution">
    <text evidence="3">The sequence shown here is derived from an EMBL/GenBank/DDBJ whole genome shotgun (WGS) entry which is preliminary data.</text>
</comment>
<reference evidence="3 4" key="1">
    <citation type="journal article" date="2016" name="Environ. Microbiol.">
        <title>Genomic resolution of a cold subsurface aquifer community provides metabolic insights for novel microbes adapted to high CO concentrations.</title>
        <authorList>
            <person name="Probst A.J."/>
            <person name="Castelle C.J."/>
            <person name="Singh A."/>
            <person name="Brown C.T."/>
            <person name="Anantharaman K."/>
            <person name="Sharon I."/>
            <person name="Hug L.A."/>
            <person name="Burstein D."/>
            <person name="Emerson J.B."/>
            <person name="Thomas B.C."/>
            <person name="Banfield J.F."/>
        </authorList>
    </citation>
    <scope>NUCLEOTIDE SEQUENCE [LARGE SCALE GENOMIC DNA]</scope>
    <source>
        <strain evidence="3">CG1_02_32_51</strain>
    </source>
</reference>
<keyword evidence="1" id="KW-0175">Coiled coil</keyword>
<evidence type="ECO:0000256" key="1">
    <source>
        <dbReference type="SAM" id="Coils"/>
    </source>
</evidence>
<organism evidence="3 4">
    <name type="scientific">Candidatus Magasanikbacteria bacterium CG1_02_32_51</name>
    <dbReference type="NCBI Taxonomy" id="1805238"/>
    <lineage>
        <taxon>Bacteria</taxon>
        <taxon>Candidatus Magasanikiibacteriota</taxon>
    </lineage>
</organism>
<name>A0A1J4U2W1_9BACT</name>
<accession>A0A1J4U2W1</accession>
<feature type="compositionally biased region" description="Basic and acidic residues" evidence="2">
    <location>
        <begin position="21"/>
        <end position="61"/>
    </location>
</feature>
<proteinExistence type="predicted"/>
<feature type="region of interest" description="Disordered" evidence="2">
    <location>
        <begin position="122"/>
        <end position="147"/>
    </location>
</feature>
<feature type="compositionally biased region" description="Basic and acidic residues" evidence="2">
    <location>
        <begin position="122"/>
        <end position="136"/>
    </location>
</feature>
<feature type="region of interest" description="Disordered" evidence="2">
    <location>
        <begin position="1"/>
        <end position="61"/>
    </location>
</feature>
<protein>
    <submittedName>
        <fullName evidence="3">Uncharacterized protein</fullName>
    </submittedName>
</protein>
<evidence type="ECO:0000256" key="2">
    <source>
        <dbReference type="SAM" id="MobiDB-lite"/>
    </source>
</evidence>
<feature type="coiled-coil region" evidence="1">
    <location>
        <begin position="87"/>
        <end position="121"/>
    </location>
</feature>
<dbReference type="AlphaFoldDB" id="A0A1J4U2W1"/>
<dbReference type="Proteomes" id="UP000181941">
    <property type="component" value="Unassembled WGS sequence"/>
</dbReference>
<evidence type="ECO:0000313" key="4">
    <source>
        <dbReference type="Proteomes" id="UP000181941"/>
    </source>
</evidence>
<sequence>MSIENRLSRLQSLKSAGETVKIQKKEEQDAQEVQERARQEQESNQKEQEGTQIKEKMGESSAKLEKLTVGLQEAKGMDMEGFPEDIIAEIQAEISGIEEEIKTVNTKIQELQRRLDVLNDKPEKSTEGVSESHQEVQEVEDTEKEVTAESILEQAEQEITDSEDIPEYAKDAAIAFLKEIKDKDPRTVSWFAVLSKEFDPTLEKAYKDEYDCNSESRRVAGTVVLRYNHFPH</sequence>
<gene>
    <name evidence="3" type="ORF">AUJ23_03050</name>
</gene>